<gene>
    <name evidence="1" type="ORF">EGW08_007511</name>
</gene>
<name>A0A433TT39_ELYCH</name>
<proteinExistence type="predicted"/>
<organism evidence="1 2">
    <name type="scientific">Elysia chlorotica</name>
    <name type="common">Eastern emerald elysia</name>
    <name type="synonym">Sea slug</name>
    <dbReference type="NCBI Taxonomy" id="188477"/>
    <lineage>
        <taxon>Eukaryota</taxon>
        <taxon>Metazoa</taxon>
        <taxon>Spiralia</taxon>
        <taxon>Lophotrochozoa</taxon>
        <taxon>Mollusca</taxon>
        <taxon>Gastropoda</taxon>
        <taxon>Heterobranchia</taxon>
        <taxon>Euthyneura</taxon>
        <taxon>Panpulmonata</taxon>
        <taxon>Sacoglossa</taxon>
        <taxon>Placobranchoidea</taxon>
        <taxon>Plakobranchidae</taxon>
        <taxon>Elysia</taxon>
    </lineage>
</organism>
<protein>
    <submittedName>
        <fullName evidence="1">Uncharacterized protein</fullName>
    </submittedName>
</protein>
<evidence type="ECO:0000313" key="2">
    <source>
        <dbReference type="Proteomes" id="UP000271974"/>
    </source>
</evidence>
<feature type="non-terminal residue" evidence="1">
    <location>
        <position position="1"/>
    </location>
</feature>
<keyword evidence="2" id="KW-1185">Reference proteome</keyword>
<sequence length="270" mass="30766">ECHGPSSSVGSSQDPPGSKVKDIFSKWKDYYIYHERKDWFWEKPVEIKKPPDQTVMSLELGDLSGMKQIVFNNNQVVVLGIDEMIVAAIDLKSSKLKDVKTFKHDRGVVSKIAMMSDLLILLKGDNPRDFSLAGFDSRDEDGLQSVRVEYHPKTGVDLTDFRPIILNQEGEVFKLLRQHIIDIFIHNTIFGALTVNGTLYLSVLDGCDHRSIERNCLPPIKLSPEHKSVLTHVAVTSERSLKVAVLNQVMRHQSNFWISRVHMLYIRAKR</sequence>
<dbReference type="OrthoDB" id="6061079at2759"/>
<evidence type="ECO:0000313" key="1">
    <source>
        <dbReference type="EMBL" id="RUS84724.1"/>
    </source>
</evidence>
<comment type="caution">
    <text evidence="1">The sequence shown here is derived from an EMBL/GenBank/DDBJ whole genome shotgun (WGS) entry which is preliminary data.</text>
</comment>
<accession>A0A433TT39</accession>
<dbReference type="Proteomes" id="UP000271974">
    <property type="component" value="Unassembled WGS sequence"/>
</dbReference>
<dbReference type="AlphaFoldDB" id="A0A433TT39"/>
<reference evidence="1 2" key="1">
    <citation type="submission" date="2019-01" db="EMBL/GenBank/DDBJ databases">
        <title>A draft genome assembly of the solar-powered sea slug Elysia chlorotica.</title>
        <authorList>
            <person name="Cai H."/>
            <person name="Li Q."/>
            <person name="Fang X."/>
            <person name="Li J."/>
            <person name="Curtis N.E."/>
            <person name="Altenburger A."/>
            <person name="Shibata T."/>
            <person name="Feng M."/>
            <person name="Maeda T."/>
            <person name="Schwartz J.A."/>
            <person name="Shigenobu S."/>
            <person name="Lundholm N."/>
            <person name="Nishiyama T."/>
            <person name="Yang H."/>
            <person name="Hasebe M."/>
            <person name="Li S."/>
            <person name="Pierce S.K."/>
            <person name="Wang J."/>
        </authorList>
    </citation>
    <scope>NUCLEOTIDE SEQUENCE [LARGE SCALE GENOMIC DNA]</scope>
    <source>
        <strain evidence="1">EC2010</strain>
        <tissue evidence="1">Whole organism of an adult</tissue>
    </source>
</reference>
<dbReference type="EMBL" id="RQTK01000195">
    <property type="protein sequence ID" value="RUS84724.1"/>
    <property type="molecule type" value="Genomic_DNA"/>
</dbReference>